<accession>A0A9Q0WK02</accession>
<evidence type="ECO:0000256" key="7">
    <source>
        <dbReference type="ARBA" id="ARBA00023204"/>
    </source>
</evidence>
<dbReference type="CDD" id="cd09122">
    <property type="entry name" value="PLDc_Tdp1_1"/>
    <property type="match status" value="1"/>
</dbReference>
<reference evidence="12" key="2">
    <citation type="journal article" date="2023" name="Int. J. Mol. Sci.">
        <title>De Novo Assembly and Annotation of 11 Diverse Shrub Willow (Salix) Genomes Reveals Novel Gene Organization in Sex-Linked Regions.</title>
        <authorList>
            <person name="Hyden B."/>
            <person name="Feng K."/>
            <person name="Yates T.B."/>
            <person name="Jawdy S."/>
            <person name="Cereghino C."/>
            <person name="Smart L.B."/>
            <person name="Muchero W."/>
        </authorList>
    </citation>
    <scope>NUCLEOTIDE SEQUENCE</scope>
    <source>
        <tissue evidence="12">Shoot tip</tissue>
    </source>
</reference>
<protein>
    <submittedName>
        <fullName evidence="12">TYROSYL-DNA PHOSPHODIESTERASE 1</fullName>
    </submittedName>
</protein>
<proteinExistence type="inferred from homology"/>
<dbReference type="Proteomes" id="UP001151532">
    <property type="component" value="Chromosome 4"/>
</dbReference>
<evidence type="ECO:0000256" key="8">
    <source>
        <dbReference type="ARBA" id="ARBA00023242"/>
    </source>
</evidence>
<evidence type="ECO:0000256" key="4">
    <source>
        <dbReference type="ARBA" id="ARBA00022763"/>
    </source>
</evidence>
<feature type="active site" description="Proton donor/acceptor" evidence="9">
    <location>
        <position position="348"/>
    </location>
</feature>
<evidence type="ECO:0000256" key="2">
    <source>
        <dbReference type="ARBA" id="ARBA00010205"/>
    </source>
</evidence>
<evidence type="ECO:0000313" key="13">
    <source>
        <dbReference type="Proteomes" id="UP001151532"/>
    </source>
</evidence>
<dbReference type="SUPFAM" id="SSF56024">
    <property type="entry name" value="Phospholipase D/nuclease"/>
    <property type="match status" value="2"/>
</dbReference>
<dbReference type="EMBL" id="JAPFFK010000004">
    <property type="protein sequence ID" value="KAJ6767288.1"/>
    <property type="molecule type" value="Genomic_DNA"/>
</dbReference>
<evidence type="ECO:0000256" key="11">
    <source>
        <dbReference type="PIRSR" id="PIRSR610347-3"/>
    </source>
</evidence>
<name>A0A9Q0WK02_SALPP</name>
<keyword evidence="13" id="KW-1185">Reference proteome</keyword>
<feature type="binding site" evidence="10">
    <location>
        <position position="122"/>
    </location>
    <ligand>
        <name>substrate</name>
    </ligand>
</feature>
<comment type="similarity">
    <text evidence="2">Belongs to the tyrosyl-DNA phosphodiesterase family.</text>
</comment>
<evidence type="ECO:0000256" key="1">
    <source>
        <dbReference type="ARBA" id="ARBA00004123"/>
    </source>
</evidence>
<dbReference type="FunFam" id="3.30.870.10:FF:000028">
    <property type="entry name" value="Tyrosyl-DNA phosphodiesterase 1"/>
    <property type="match status" value="1"/>
</dbReference>
<dbReference type="GO" id="GO:0003697">
    <property type="term" value="F:single-stranded DNA binding"/>
    <property type="evidence" value="ECO:0007669"/>
    <property type="project" value="TreeGrafter"/>
</dbReference>
<gene>
    <name evidence="12" type="ORF">OIU79_023118</name>
</gene>
<feature type="active site" description="Nucleophile" evidence="9">
    <location>
        <position position="120"/>
    </location>
</feature>
<dbReference type="GO" id="GO:0006281">
    <property type="term" value="P:DNA repair"/>
    <property type="evidence" value="ECO:0007669"/>
    <property type="project" value="UniProtKB-KW"/>
</dbReference>
<dbReference type="Pfam" id="PF06087">
    <property type="entry name" value="Tyr-DNA_phospho"/>
    <property type="match status" value="1"/>
</dbReference>
<evidence type="ECO:0000256" key="5">
    <source>
        <dbReference type="ARBA" id="ARBA00022801"/>
    </source>
</evidence>
<sequence>MKNGGSPRNFEEAIRDFVVSENELGLTFRPLRVKELPAWANTSCVSINDVIKGDILAAILSNYMVDMDWLLSACPTIAKVPHVMVIHGEGEGTLEHMKRRKPANWILHKPRLPISFGTHHSKAMFLVYPRGVRVIVHTANLIFVDWNNKSQGLWMQDFPWKEEEPGKGCGFENDLVDYLSMLKWPEFIVKLPNLGSISINASFFKKFDYSNAVVRLISSVPGYHTGANLRKWGHMKLRSVLQECTFDNEFKRSPLVYQFSSLGSLDEKWMTELASSMSSGYAEDKTPLGLGEPQIIWPTVEDVRCSLEGYAAGNAIPSPLKNVEKGFLKKYWAKWKASHTGRCRAMPHIKTFTRYNGQKLAWFLLTSSNLSKAAWGALQKNNSQLMIRSYELGVLFLPSSIKRYGSGFSCTSNGGPSMDNCGSLADSEELGTKLATLKWQGTSNLASKVILLPVPYELPPEPYSSEDVPWSWDRRYSQKDVYGQVWPRTVQLYTSQD</sequence>
<dbReference type="FunFam" id="3.30.870.10:FF:000031">
    <property type="entry name" value="Tyrosyl-DNA phosphodiesterase 1"/>
    <property type="match status" value="1"/>
</dbReference>
<keyword evidence="7" id="KW-0234">DNA repair</keyword>
<evidence type="ECO:0000256" key="9">
    <source>
        <dbReference type="PIRSR" id="PIRSR610347-1"/>
    </source>
</evidence>
<evidence type="ECO:0000256" key="6">
    <source>
        <dbReference type="ARBA" id="ARBA00022839"/>
    </source>
</evidence>
<keyword evidence="8" id="KW-0539">Nucleus</keyword>
<dbReference type="Gene3D" id="3.30.870.10">
    <property type="entry name" value="Endonuclease Chain A"/>
    <property type="match status" value="2"/>
</dbReference>
<comment type="subcellular location">
    <subcellularLocation>
        <location evidence="1">Nucleus</location>
    </subcellularLocation>
</comment>
<feature type="binding site" evidence="10">
    <location>
        <position position="350"/>
    </location>
    <ligand>
        <name>substrate</name>
    </ligand>
</feature>
<feature type="site" description="Interaction with DNA" evidence="11">
    <location>
        <position position="371"/>
    </location>
</feature>
<keyword evidence="4" id="KW-0227">DNA damage</keyword>
<dbReference type="PANTHER" id="PTHR12415">
    <property type="entry name" value="TYROSYL-DNA PHOSPHODIESTERASE 1"/>
    <property type="match status" value="1"/>
</dbReference>
<keyword evidence="3" id="KW-0540">Nuclease</keyword>
<dbReference type="OrthoDB" id="47785at2759"/>
<dbReference type="GO" id="GO:0004527">
    <property type="term" value="F:exonuclease activity"/>
    <property type="evidence" value="ECO:0007669"/>
    <property type="project" value="UniProtKB-KW"/>
</dbReference>
<dbReference type="GO" id="GO:0005634">
    <property type="term" value="C:nucleus"/>
    <property type="evidence" value="ECO:0007669"/>
    <property type="project" value="UniProtKB-SubCell"/>
</dbReference>
<reference evidence="12" key="1">
    <citation type="submission" date="2022-11" db="EMBL/GenBank/DDBJ databases">
        <authorList>
            <person name="Hyden B.L."/>
            <person name="Feng K."/>
            <person name="Yates T."/>
            <person name="Jawdy S."/>
            <person name="Smart L.B."/>
            <person name="Muchero W."/>
        </authorList>
    </citation>
    <scope>NUCLEOTIDE SEQUENCE</scope>
    <source>
        <tissue evidence="12">Shoot tip</tissue>
    </source>
</reference>
<dbReference type="GO" id="GO:0017005">
    <property type="term" value="F:3'-tyrosyl-DNA phosphodiesterase activity"/>
    <property type="evidence" value="ECO:0007669"/>
    <property type="project" value="TreeGrafter"/>
</dbReference>
<comment type="caution">
    <text evidence="12">The sequence shown here is derived from an EMBL/GenBank/DDBJ whole genome shotgun (WGS) entry which is preliminary data.</text>
</comment>
<organism evidence="12 13">
    <name type="scientific">Salix purpurea</name>
    <name type="common">Purple osier willow</name>
    <dbReference type="NCBI Taxonomy" id="77065"/>
    <lineage>
        <taxon>Eukaryota</taxon>
        <taxon>Viridiplantae</taxon>
        <taxon>Streptophyta</taxon>
        <taxon>Embryophyta</taxon>
        <taxon>Tracheophyta</taxon>
        <taxon>Spermatophyta</taxon>
        <taxon>Magnoliopsida</taxon>
        <taxon>eudicotyledons</taxon>
        <taxon>Gunneridae</taxon>
        <taxon>Pentapetalae</taxon>
        <taxon>rosids</taxon>
        <taxon>fabids</taxon>
        <taxon>Malpighiales</taxon>
        <taxon>Salicaceae</taxon>
        <taxon>Saliceae</taxon>
        <taxon>Salix</taxon>
    </lineage>
</organism>
<evidence type="ECO:0000256" key="3">
    <source>
        <dbReference type="ARBA" id="ARBA00022722"/>
    </source>
</evidence>
<evidence type="ECO:0000313" key="12">
    <source>
        <dbReference type="EMBL" id="KAJ6767288.1"/>
    </source>
</evidence>
<evidence type="ECO:0000256" key="10">
    <source>
        <dbReference type="PIRSR" id="PIRSR610347-2"/>
    </source>
</evidence>
<keyword evidence="5" id="KW-0378">Hydrolase</keyword>
<dbReference type="InterPro" id="IPR010347">
    <property type="entry name" value="Tdp1"/>
</dbReference>
<keyword evidence="6" id="KW-0269">Exonuclease</keyword>
<dbReference type="AlphaFoldDB" id="A0A9Q0WK02"/>
<dbReference type="PANTHER" id="PTHR12415:SF0">
    <property type="entry name" value="TYROSYL-DNA PHOSPHODIESTERASE 1"/>
    <property type="match status" value="1"/>
</dbReference>
<dbReference type="GO" id="GO:0003690">
    <property type="term" value="F:double-stranded DNA binding"/>
    <property type="evidence" value="ECO:0007669"/>
    <property type="project" value="TreeGrafter"/>
</dbReference>